<dbReference type="EMBL" id="JBHUMD010000007">
    <property type="protein sequence ID" value="MFD2601791.1"/>
    <property type="molecule type" value="Genomic_DNA"/>
</dbReference>
<evidence type="ECO:0000313" key="2">
    <source>
        <dbReference type="EMBL" id="MFD2601791.1"/>
    </source>
</evidence>
<gene>
    <name evidence="2" type="ORF">ACFSR3_06965</name>
</gene>
<dbReference type="RefSeq" id="WP_379820320.1">
    <property type="nucleotide sequence ID" value="NZ_JBHUMD010000007.1"/>
</dbReference>
<keyword evidence="1" id="KW-1133">Transmembrane helix</keyword>
<keyword evidence="3" id="KW-1185">Reference proteome</keyword>
<comment type="caution">
    <text evidence="2">The sequence shown here is derived from an EMBL/GenBank/DDBJ whole genome shotgun (WGS) entry which is preliminary data.</text>
</comment>
<accession>A0ABW5NRT3</accession>
<name>A0ABW5NRT3_9FLAO</name>
<evidence type="ECO:0008006" key="4">
    <source>
        <dbReference type="Google" id="ProtNLM"/>
    </source>
</evidence>
<evidence type="ECO:0000313" key="3">
    <source>
        <dbReference type="Proteomes" id="UP001597480"/>
    </source>
</evidence>
<dbReference type="Proteomes" id="UP001597480">
    <property type="component" value="Unassembled WGS sequence"/>
</dbReference>
<keyword evidence="1" id="KW-0472">Membrane</keyword>
<feature type="transmembrane region" description="Helical" evidence="1">
    <location>
        <begin position="12"/>
        <end position="33"/>
    </location>
</feature>
<sequence>MSVFGKTTQSVVVGGLFLLIPLVILIIVAKHALGLLAPLGENIGNVFGISTLFGRATVTIICLLILLVFCYLAGLMLKLGFVSSWGSKVEEKIYLFMPQLQIMKYKMTGENDFIKSSWTPILLKDDCHYDLVFVTNSMDEPILSIYIAGAPRLDSGEVRYLIKAEAEFHIITMKQAMDAIMSFGKSGGIHEELKNIIPK</sequence>
<reference evidence="3" key="1">
    <citation type="journal article" date="2019" name="Int. J. Syst. Evol. Microbiol.">
        <title>The Global Catalogue of Microorganisms (GCM) 10K type strain sequencing project: providing services to taxonomists for standard genome sequencing and annotation.</title>
        <authorList>
            <consortium name="The Broad Institute Genomics Platform"/>
            <consortium name="The Broad Institute Genome Sequencing Center for Infectious Disease"/>
            <person name="Wu L."/>
            <person name="Ma J."/>
        </authorList>
    </citation>
    <scope>NUCLEOTIDE SEQUENCE [LARGE SCALE GENOMIC DNA]</scope>
    <source>
        <strain evidence="3">KCTC 42107</strain>
    </source>
</reference>
<evidence type="ECO:0000256" key="1">
    <source>
        <dbReference type="SAM" id="Phobius"/>
    </source>
</evidence>
<feature type="transmembrane region" description="Helical" evidence="1">
    <location>
        <begin position="53"/>
        <end position="77"/>
    </location>
</feature>
<keyword evidence="1" id="KW-0812">Transmembrane</keyword>
<organism evidence="2 3">
    <name type="scientific">Flavobacterium suzhouense</name>
    <dbReference type="NCBI Taxonomy" id="1529638"/>
    <lineage>
        <taxon>Bacteria</taxon>
        <taxon>Pseudomonadati</taxon>
        <taxon>Bacteroidota</taxon>
        <taxon>Flavobacteriia</taxon>
        <taxon>Flavobacteriales</taxon>
        <taxon>Flavobacteriaceae</taxon>
        <taxon>Flavobacterium</taxon>
    </lineage>
</organism>
<proteinExistence type="predicted"/>
<protein>
    <recommendedName>
        <fullName evidence="4">DUF502 domain-containing protein</fullName>
    </recommendedName>
</protein>